<dbReference type="InterPro" id="IPR003673">
    <property type="entry name" value="CoA-Trfase_fam_III"/>
</dbReference>
<dbReference type="Pfam" id="PF02515">
    <property type="entry name" value="CoA_transf_3"/>
    <property type="match status" value="1"/>
</dbReference>
<gene>
    <name evidence="2" type="ORF">LQ384_26075</name>
</gene>
<name>A0AAW4XNH1_RHORH</name>
<dbReference type="PANTHER" id="PTHR48207:SF3">
    <property type="entry name" value="SUCCINATE--HYDROXYMETHYLGLUTARATE COA-TRANSFERASE"/>
    <property type="match status" value="1"/>
</dbReference>
<dbReference type="InterPro" id="IPR050483">
    <property type="entry name" value="CoA-transferase_III_domain"/>
</dbReference>
<dbReference type="RefSeq" id="WP_230792528.1">
    <property type="nucleotide sequence ID" value="NZ_JAJNCO010000024.1"/>
</dbReference>
<evidence type="ECO:0000313" key="3">
    <source>
        <dbReference type="Proteomes" id="UP001198630"/>
    </source>
</evidence>
<dbReference type="SUPFAM" id="SSF89796">
    <property type="entry name" value="CoA-transferase family III (CaiB/BaiF)"/>
    <property type="match status" value="1"/>
</dbReference>
<dbReference type="AlphaFoldDB" id="A0AAW4XNH1"/>
<sequence length="386" mass="41681">MTPPLVGLRVVALEQAVAAPLCSRHLADLGADVIKIERPGRGDFAREYDTFVKGMASHFVWLNYGKRSVVLDLKTTEGKSKLLQLLASADVFLSNLSPGAVERIVSREELEQLNPRLVTCHISGYGPSGPYRDRKAFDLLIQGEAGVTANTGLPGAPAKPGVSLADLSAGIYAATSILAALRARDISGRGEHVHVSMFDVLAEWMSPLLLAQHEGGVDIPPAGTRHATITPYGPFVTADGVTLNIAVQNDRQWQLLCEVLELRTLAQDDRLAANSGRLAHRSDVEGAVTNAVLKWSSTSLEMALDDAGVPWGRMNATIDVVRHPQLEAEGRWRPVGLPTGETVSVLKSPFRLGRHQDQALPKVPSLGEHTEETLRDWSEKEAVVNG</sequence>
<dbReference type="InterPro" id="IPR044855">
    <property type="entry name" value="CoA-Trfase_III_dom3_sf"/>
</dbReference>
<accession>A0AAW4XNH1</accession>
<dbReference type="InterPro" id="IPR023606">
    <property type="entry name" value="CoA-Trfase_III_dom_1_sf"/>
</dbReference>
<protein>
    <submittedName>
        <fullName evidence="2">CoA transferase</fullName>
    </submittedName>
</protein>
<proteinExistence type="predicted"/>
<reference evidence="2" key="1">
    <citation type="submission" date="2021-11" db="EMBL/GenBank/DDBJ databases">
        <title>Development of a sustainable strategy for remediation of hydrocarbon-contaminated territories based on the waste exchange concept.</title>
        <authorList>
            <person name="Elkin A."/>
        </authorList>
    </citation>
    <scope>NUCLEOTIDE SEQUENCE</scope>
    <source>
        <strain evidence="2">IEGM 757</strain>
    </source>
</reference>
<dbReference type="Proteomes" id="UP001198630">
    <property type="component" value="Unassembled WGS sequence"/>
</dbReference>
<dbReference type="EMBL" id="JAJNCO010000024">
    <property type="protein sequence ID" value="MCD2114576.1"/>
    <property type="molecule type" value="Genomic_DNA"/>
</dbReference>
<evidence type="ECO:0000256" key="1">
    <source>
        <dbReference type="ARBA" id="ARBA00022679"/>
    </source>
</evidence>
<evidence type="ECO:0000313" key="2">
    <source>
        <dbReference type="EMBL" id="MCD2114576.1"/>
    </source>
</evidence>
<dbReference type="PANTHER" id="PTHR48207">
    <property type="entry name" value="SUCCINATE--HYDROXYMETHYLGLUTARATE COA-TRANSFERASE"/>
    <property type="match status" value="1"/>
</dbReference>
<keyword evidence="1 2" id="KW-0808">Transferase</keyword>
<comment type="caution">
    <text evidence="2">The sequence shown here is derived from an EMBL/GenBank/DDBJ whole genome shotgun (WGS) entry which is preliminary data.</text>
</comment>
<organism evidence="2 3">
    <name type="scientific">Rhodococcus rhodochrous</name>
    <dbReference type="NCBI Taxonomy" id="1829"/>
    <lineage>
        <taxon>Bacteria</taxon>
        <taxon>Bacillati</taxon>
        <taxon>Actinomycetota</taxon>
        <taxon>Actinomycetes</taxon>
        <taxon>Mycobacteriales</taxon>
        <taxon>Nocardiaceae</taxon>
        <taxon>Rhodococcus</taxon>
    </lineage>
</organism>
<dbReference type="GO" id="GO:0008410">
    <property type="term" value="F:CoA-transferase activity"/>
    <property type="evidence" value="ECO:0007669"/>
    <property type="project" value="TreeGrafter"/>
</dbReference>
<dbReference type="Gene3D" id="3.30.1540.10">
    <property type="entry name" value="formyl-coa transferase, domain 3"/>
    <property type="match status" value="1"/>
</dbReference>
<dbReference type="Gene3D" id="3.40.50.10540">
    <property type="entry name" value="Crotonobetainyl-coa:carnitine coa-transferase, domain 1"/>
    <property type="match status" value="1"/>
</dbReference>